<dbReference type="InterPro" id="IPR004807">
    <property type="entry name" value="UvrB"/>
</dbReference>
<dbReference type="InterPro" id="IPR036876">
    <property type="entry name" value="UVR_dom_sf"/>
</dbReference>
<dbReference type="Gene3D" id="4.10.860.10">
    <property type="entry name" value="UVR domain"/>
    <property type="match status" value="1"/>
</dbReference>
<dbReference type="EMBL" id="JADMCD010000003">
    <property type="protein sequence ID" value="MBF8640458.1"/>
    <property type="molecule type" value="Genomic_DNA"/>
</dbReference>
<evidence type="ECO:0000256" key="8">
    <source>
        <dbReference type="ARBA" id="ARBA00022881"/>
    </source>
</evidence>
<keyword evidence="4 13" id="KW-0547">Nucleotide-binding</keyword>
<keyword evidence="3 13" id="KW-0963">Cytoplasm</keyword>
<dbReference type="AlphaFoldDB" id="A0A2X2CUU7"/>
<dbReference type="GO" id="GO:0005524">
    <property type="term" value="F:ATP binding"/>
    <property type="evidence" value="ECO:0007669"/>
    <property type="project" value="UniProtKB-UniRule"/>
</dbReference>
<dbReference type="FunFam" id="3.40.50.300:FF:000477">
    <property type="entry name" value="UvrABC system protein B"/>
    <property type="match status" value="1"/>
</dbReference>
<organism evidence="21 22">
    <name type="scientific">Pseudomonas luteola</name>
    <dbReference type="NCBI Taxonomy" id="47886"/>
    <lineage>
        <taxon>Bacteria</taxon>
        <taxon>Pseudomonadati</taxon>
        <taxon>Pseudomonadota</taxon>
        <taxon>Gammaproteobacteria</taxon>
        <taxon>Pseudomonadales</taxon>
        <taxon>Pseudomonadaceae</taxon>
        <taxon>Pseudomonas</taxon>
    </lineage>
</organism>
<proteinExistence type="inferred from homology"/>
<evidence type="ECO:0000313" key="20">
    <source>
        <dbReference type="EMBL" id="MBH3437070.1"/>
    </source>
</evidence>
<evidence type="ECO:0000256" key="1">
    <source>
        <dbReference type="ARBA" id="ARBA00004496"/>
    </source>
</evidence>
<dbReference type="GO" id="GO:0016887">
    <property type="term" value="F:ATP hydrolysis activity"/>
    <property type="evidence" value="ECO:0007669"/>
    <property type="project" value="InterPro"/>
</dbReference>
<evidence type="ECO:0000256" key="15">
    <source>
        <dbReference type="SAM" id="Coils"/>
    </source>
</evidence>
<dbReference type="Gene3D" id="6.10.140.240">
    <property type="match status" value="1"/>
</dbReference>
<keyword evidence="23" id="KW-1185">Reference proteome</keyword>
<keyword evidence="9 13" id="KW-0234">DNA repair</keyword>
<reference evidence="19 23" key="2">
    <citation type="submission" date="2020-10" db="EMBL/GenBank/DDBJ databases">
        <title>Genome sequences of Pseudomonas isolates.</title>
        <authorList>
            <person name="Wessels L."/>
            <person name="Reich F."/>
            <person name="Hammerl J."/>
        </authorList>
    </citation>
    <scope>NUCLEOTIDE SEQUENCE [LARGE SCALE GENOMIC DNA]</scope>
    <source>
        <strain evidence="19 23">20-MO00624-0</strain>
    </source>
</reference>
<dbReference type="Gene3D" id="3.40.50.300">
    <property type="entry name" value="P-loop containing nucleotide triphosphate hydrolases"/>
    <property type="match status" value="3"/>
</dbReference>
<evidence type="ECO:0000256" key="2">
    <source>
        <dbReference type="ARBA" id="ARBA00008533"/>
    </source>
</evidence>
<dbReference type="GO" id="GO:0003677">
    <property type="term" value="F:DNA binding"/>
    <property type="evidence" value="ECO:0007669"/>
    <property type="project" value="UniProtKB-UniRule"/>
</dbReference>
<dbReference type="InterPro" id="IPR001650">
    <property type="entry name" value="Helicase_C-like"/>
</dbReference>
<dbReference type="InterPro" id="IPR006935">
    <property type="entry name" value="Helicase/UvrB_N"/>
</dbReference>
<dbReference type="EMBL" id="UAUF01000013">
    <property type="protein sequence ID" value="SPZ09446.1"/>
    <property type="molecule type" value="Genomic_DNA"/>
</dbReference>
<keyword evidence="7 13" id="KW-0067">ATP-binding</keyword>
<dbReference type="SUPFAM" id="SSF46600">
    <property type="entry name" value="C-terminal UvrC-binding domain of UvrB"/>
    <property type="match status" value="1"/>
</dbReference>
<dbReference type="HAMAP" id="MF_00204">
    <property type="entry name" value="UvrB"/>
    <property type="match status" value="1"/>
</dbReference>
<evidence type="ECO:0000313" key="19">
    <source>
        <dbReference type="EMBL" id="MBF8640458.1"/>
    </source>
</evidence>
<protein>
    <recommendedName>
        <fullName evidence="12 13">UvrABC system protein B</fullName>
        <shortName evidence="13">Protein UvrB</shortName>
    </recommendedName>
    <alternativeName>
        <fullName evidence="13">Excinuclease ABC subunit B</fullName>
    </alternativeName>
</protein>
<dbReference type="GO" id="GO:0009432">
    <property type="term" value="P:SOS response"/>
    <property type="evidence" value="ECO:0007669"/>
    <property type="project" value="UniProtKB-UniRule"/>
</dbReference>
<dbReference type="SUPFAM" id="SSF52540">
    <property type="entry name" value="P-loop containing nucleoside triphosphate hydrolases"/>
    <property type="match status" value="2"/>
</dbReference>
<feature type="coiled-coil region" evidence="15">
    <location>
        <begin position="256"/>
        <end position="283"/>
    </location>
</feature>
<keyword evidence="6 13" id="KW-0228">DNA excision</keyword>
<feature type="short sequence motif" description="Beta-hairpin" evidence="13">
    <location>
        <begin position="91"/>
        <end position="114"/>
    </location>
</feature>
<evidence type="ECO:0000313" key="22">
    <source>
        <dbReference type="Proteomes" id="UP000250443"/>
    </source>
</evidence>
<feature type="domain" description="UVR" evidence="16">
    <location>
        <begin position="630"/>
        <end position="665"/>
    </location>
</feature>
<dbReference type="SMART" id="SM00487">
    <property type="entry name" value="DEXDc"/>
    <property type="match status" value="1"/>
</dbReference>
<dbReference type="Pfam" id="PF02151">
    <property type="entry name" value="UVR"/>
    <property type="match status" value="1"/>
</dbReference>
<dbReference type="NCBIfam" id="TIGR00631">
    <property type="entry name" value="uvrb"/>
    <property type="match status" value="1"/>
</dbReference>
<evidence type="ECO:0000256" key="4">
    <source>
        <dbReference type="ARBA" id="ARBA00022741"/>
    </source>
</evidence>
<evidence type="ECO:0000256" key="14">
    <source>
        <dbReference type="RuleBase" id="RU003587"/>
    </source>
</evidence>
<dbReference type="Pfam" id="PF04851">
    <property type="entry name" value="ResIII"/>
    <property type="match status" value="1"/>
</dbReference>
<dbReference type="Pfam" id="PF17757">
    <property type="entry name" value="UvrB_inter"/>
    <property type="match status" value="1"/>
</dbReference>
<evidence type="ECO:0000256" key="10">
    <source>
        <dbReference type="ARBA" id="ARBA00023236"/>
    </source>
</evidence>
<dbReference type="GO" id="GO:0006289">
    <property type="term" value="P:nucleotide-excision repair"/>
    <property type="evidence" value="ECO:0007669"/>
    <property type="project" value="UniProtKB-UniRule"/>
</dbReference>
<dbReference type="Proteomes" id="UP000626180">
    <property type="component" value="Unassembled WGS sequence"/>
</dbReference>
<dbReference type="GO" id="GO:0009381">
    <property type="term" value="F:excinuclease ABC activity"/>
    <property type="evidence" value="ECO:0007669"/>
    <property type="project" value="UniProtKB-UniRule"/>
</dbReference>
<sequence>MSAFQLSTRYTPAGDQPEAIRQMVEGINAGLSHQTLLGVTGSGKTFSIANVIAQIQRPTIVLAPNKTLAAQLYGEFKAFFPDNAVEYFVSYYDYYQPEAYVPSSDTFIEKDSSINDHIEQMRLSATKALLERRDAIIVASVSSIYGLGDPKAYLKMVLHLDRGDRIDQRTLLRRLTELQYSRNDMEFSRATFRVRGDVIDIYPAESDLEAIRVELFDDEVENLSAFDPLTGEVIRKLPRFTFYPKTHYATPRDTLLEAIEHIKAELKDRLEFLRTQNRLLEAQRLEQRTRFDLEMIMELGYCNGIENYSRYLSGRAPGEPPPTLYDYLPPDALLVIDESHVTVPQIGAMFKGDRSRKETLVEYGFRLPSALDNRPLRFEEWEAGSPQTIFVSATPGPYEAEHAGRVIEQVVRPTGLVDPEIEIRPATTQVDDLLSEIRLRVAKDERVLVTTLTKRMAEDLTDYLADHDVRVRYLHSDIDTVERVEIIRDLRMGTFDVLVGINLLREGLDMPEVSLVAILDADKEGFLRSERSLIQTIGRAARNLSGKAILYADSMTGSMQRAIDETERRRAKQLAFNEANGIVPKGIKKDIRDIMEGAAVPGARGKRRAAKAAEDSGRYEAELRSPADITKRIAQLEERMLKLARDLEFEAAAKLRDEIQQLRERLMAA</sequence>
<dbReference type="PROSITE" id="PS51194">
    <property type="entry name" value="HELICASE_CTER"/>
    <property type="match status" value="1"/>
</dbReference>
<dbReference type="CDD" id="cd17916">
    <property type="entry name" value="DEXHc_UvrB"/>
    <property type="match status" value="1"/>
</dbReference>
<dbReference type="PROSITE" id="PS51192">
    <property type="entry name" value="HELICASE_ATP_BIND_1"/>
    <property type="match status" value="1"/>
</dbReference>
<dbReference type="Proteomes" id="UP000250443">
    <property type="component" value="Unassembled WGS sequence"/>
</dbReference>
<feature type="domain" description="Helicase C-terminal" evidence="18">
    <location>
        <begin position="429"/>
        <end position="582"/>
    </location>
</feature>
<dbReference type="RefSeq" id="WP_010797897.1">
    <property type="nucleotide sequence ID" value="NZ_CP044086.1"/>
</dbReference>
<evidence type="ECO:0000256" key="5">
    <source>
        <dbReference type="ARBA" id="ARBA00022763"/>
    </source>
</evidence>
<dbReference type="Proteomes" id="UP000638986">
    <property type="component" value="Unassembled WGS sequence"/>
</dbReference>
<comment type="domain">
    <text evidence="13">The beta-hairpin motif is involved in DNA binding.</text>
</comment>
<feature type="coiled-coil region" evidence="15">
    <location>
        <begin position="633"/>
        <end position="665"/>
    </location>
</feature>
<feature type="binding site" evidence="13">
    <location>
        <begin position="38"/>
        <end position="45"/>
    </location>
    <ligand>
        <name>ATP</name>
        <dbReference type="ChEBI" id="CHEBI:30616"/>
    </ligand>
</feature>
<evidence type="ECO:0000256" key="13">
    <source>
        <dbReference type="HAMAP-Rule" id="MF_00204"/>
    </source>
</evidence>
<dbReference type="Pfam" id="PF12344">
    <property type="entry name" value="UvrB"/>
    <property type="match status" value="1"/>
</dbReference>
<dbReference type="InterPro" id="IPR027417">
    <property type="entry name" value="P-loop_NTPase"/>
</dbReference>
<keyword evidence="15" id="KW-0175">Coiled coil</keyword>
<reference evidence="20 24" key="3">
    <citation type="submission" date="2020-11" db="EMBL/GenBank/DDBJ databases">
        <title>Enhanced detection system for hospital associated transmission using whole genome sequencing surveillance.</title>
        <authorList>
            <person name="Harrison L.H."/>
            <person name="Van Tyne D."/>
            <person name="Marsh J.W."/>
            <person name="Griffith M.P."/>
            <person name="Snyder D.J."/>
            <person name="Cooper V.S."/>
            <person name="Mustapha M."/>
        </authorList>
    </citation>
    <scope>NUCLEOTIDE SEQUENCE [LARGE SCALE GENOMIC DNA]</scope>
    <source>
        <strain evidence="20 24">PSB00013</strain>
    </source>
</reference>
<dbReference type="GO" id="GO:0005737">
    <property type="term" value="C:cytoplasm"/>
    <property type="evidence" value="ECO:0007669"/>
    <property type="project" value="UniProtKB-SubCell"/>
</dbReference>
<dbReference type="CDD" id="cd18790">
    <property type="entry name" value="SF2_C_UvrB"/>
    <property type="match status" value="1"/>
</dbReference>
<reference evidence="21 22" key="1">
    <citation type="submission" date="2018-06" db="EMBL/GenBank/DDBJ databases">
        <authorList>
            <consortium name="Pathogen Informatics"/>
            <person name="Doyle S."/>
        </authorList>
    </citation>
    <scope>NUCLEOTIDE SEQUENCE [LARGE SCALE GENOMIC DNA]</scope>
    <source>
        <strain evidence="21 22">NCTC11842</strain>
    </source>
</reference>
<dbReference type="PANTHER" id="PTHR24029">
    <property type="entry name" value="UVRABC SYSTEM PROTEIN B"/>
    <property type="match status" value="1"/>
</dbReference>
<comment type="subunit">
    <text evidence="11 13 14">Forms a heterotetramer with UvrA during the search for lesions. Interacts with UvrC in an incision complex.</text>
</comment>
<evidence type="ECO:0000256" key="7">
    <source>
        <dbReference type="ARBA" id="ARBA00022840"/>
    </source>
</evidence>
<accession>A0A2X2CUU7</accession>
<comment type="subcellular location">
    <subcellularLocation>
        <location evidence="1 13 14">Cytoplasm</location>
    </subcellularLocation>
</comment>
<dbReference type="EMBL" id="JADTXM010000001">
    <property type="protein sequence ID" value="MBH3437070.1"/>
    <property type="molecule type" value="Genomic_DNA"/>
</dbReference>
<keyword evidence="10 13" id="KW-0742">SOS response</keyword>
<gene>
    <name evidence="13 21" type="primary">uvrB</name>
    <name evidence="20" type="ORF">I5Q09_00055</name>
    <name evidence="19" type="ORF">IRZ65_07175</name>
    <name evidence="21" type="ORF">NCTC11842_03015</name>
</gene>
<evidence type="ECO:0000256" key="9">
    <source>
        <dbReference type="ARBA" id="ARBA00023204"/>
    </source>
</evidence>
<evidence type="ECO:0000313" key="21">
    <source>
        <dbReference type="EMBL" id="SPZ09446.1"/>
    </source>
</evidence>
<dbReference type="InterPro" id="IPR001943">
    <property type="entry name" value="UVR_dom"/>
</dbReference>
<dbReference type="SMART" id="SM00490">
    <property type="entry name" value="HELICc"/>
    <property type="match status" value="1"/>
</dbReference>
<dbReference type="NCBIfam" id="NF003673">
    <property type="entry name" value="PRK05298.1"/>
    <property type="match status" value="1"/>
</dbReference>
<comment type="similarity">
    <text evidence="2 13 14">Belongs to the UvrB family.</text>
</comment>
<dbReference type="InterPro" id="IPR041471">
    <property type="entry name" value="UvrB_inter"/>
</dbReference>
<feature type="domain" description="Helicase ATP-binding" evidence="17">
    <location>
        <begin position="25"/>
        <end position="158"/>
    </location>
</feature>
<evidence type="ECO:0000313" key="24">
    <source>
        <dbReference type="Proteomes" id="UP000638986"/>
    </source>
</evidence>
<evidence type="ECO:0000256" key="6">
    <source>
        <dbReference type="ARBA" id="ARBA00022769"/>
    </source>
</evidence>
<evidence type="ECO:0000256" key="11">
    <source>
        <dbReference type="ARBA" id="ARBA00026033"/>
    </source>
</evidence>
<dbReference type="Pfam" id="PF00271">
    <property type="entry name" value="Helicase_C"/>
    <property type="match status" value="1"/>
</dbReference>
<dbReference type="InterPro" id="IPR024759">
    <property type="entry name" value="UvrB_YAD/RRR_dom"/>
</dbReference>
<keyword evidence="8 13" id="KW-0267">Excision nuclease</keyword>
<keyword evidence="5 13" id="KW-0227">DNA damage</keyword>
<evidence type="ECO:0000256" key="12">
    <source>
        <dbReference type="ARBA" id="ARBA00029504"/>
    </source>
</evidence>
<evidence type="ECO:0000259" key="16">
    <source>
        <dbReference type="PROSITE" id="PS50151"/>
    </source>
</evidence>
<evidence type="ECO:0000313" key="23">
    <source>
        <dbReference type="Proteomes" id="UP000626180"/>
    </source>
</evidence>
<dbReference type="PROSITE" id="PS50151">
    <property type="entry name" value="UVR"/>
    <property type="match status" value="1"/>
</dbReference>
<dbReference type="GO" id="GO:0009380">
    <property type="term" value="C:excinuclease repair complex"/>
    <property type="evidence" value="ECO:0007669"/>
    <property type="project" value="InterPro"/>
</dbReference>
<evidence type="ECO:0000259" key="17">
    <source>
        <dbReference type="PROSITE" id="PS51192"/>
    </source>
</evidence>
<evidence type="ECO:0000256" key="3">
    <source>
        <dbReference type="ARBA" id="ARBA00022490"/>
    </source>
</evidence>
<comment type="function">
    <text evidence="13">The UvrABC repair system catalyzes the recognition and processing of DNA lesions. A damage recognition complex composed of 2 UvrA and 2 UvrB subunits scans DNA for abnormalities. Upon binding of the UvrA(2)B(2) complex to a putative damaged site, the DNA wraps around one UvrB monomer. DNA wrap is dependent on ATP binding by UvrB and probably causes local melting of the DNA helix, facilitating insertion of UvrB beta-hairpin between the DNA strands. Then UvrB probes one DNA strand for the presence of a lesion. If a lesion is found the UvrA subunits dissociate and the UvrB-DNA preincision complex is formed. This complex is subsequently bound by UvrC and the second UvrB is released. If no lesion is found, the DNA wraps around the other UvrB subunit that will check the other stand for damage.</text>
</comment>
<dbReference type="InterPro" id="IPR014001">
    <property type="entry name" value="Helicase_ATP-bd"/>
</dbReference>
<evidence type="ECO:0000259" key="18">
    <source>
        <dbReference type="PROSITE" id="PS51194"/>
    </source>
</evidence>
<dbReference type="PANTHER" id="PTHR24029:SF0">
    <property type="entry name" value="UVRABC SYSTEM PROTEIN B"/>
    <property type="match status" value="1"/>
</dbReference>
<name>A0A2X2CUU7_PSELU</name>